<protein>
    <submittedName>
        <fullName evidence="2">Uncharacterized protein</fullName>
    </submittedName>
</protein>
<feature type="region of interest" description="Disordered" evidence="1">
    <location>
        <begin position="45"/>
        <end position="67"/>
    </location>
</feature>
<dbReference type="EMBL" id="JACXVP010000009">
    <property type="protein sequence ID" value="KAG5585653.1"/>
    <property type="molecule type" value="Genomic_DNA"/>
</dbReference>
<proteinExistence type="predicted"/>
<sequence>MENPMGNFSGHKVHYEGVEGEGSGGTNSIQFPSIEDLPGQAQALLHGDKQGTPNLRTKKCQNANFNI</sequence>
<evidence type="ECO:0000313" key="2">
    <source>
        <dbReference type="EMBL" id="KAG5585653.1"/>
    </source>
</evidence>
<gene>
    <name evidence="2" type="ORF">H5410_046087</name>
</gene>
<feature type="compositionally biased region" description="Polar residues" evidence="1">
    <location>
        <begin position="51"/>
        <end position="67"/>
    </location>
</feature>
<dbReference type="AlphaFoldDB" id="A0A9J5XDE1"/>
<comment type="caution">
    <text evidence="2">The sequence shown here is derived from an EMBL/GenBank/DDBJ whole genome shotgun (WGS) entry which is preliminary data.</text>
</comment>
<feature type="region of interest" description="Disordered" evidence="1">
    <location>
        <begin position="1"/>
        <end position="33"/>
    </location>
</feature>
<reference evidence="2 3" key="1">
    <citation type="submission" date="2020-09" db="EMBL/GenBank/DDBJ databases">
        <title>De no assembly of potato wild relative species, Solanum commersonii.</title>
        <authorList>
            <person name="Cho K."/>
        </authorList>
    </citation>
    <scope>NUCLEOTIDE SEQUENCE [LARGE SCALE GENOMIC DNA]</scope>
    <source>
        <strain evidence="2">LZ3.2</strain>
        <tissue evidence="2">Leaf</tissue>
    </source>
</reference>
<accession>A0A9J5XDE1</accession>
<evidence type="ECO:0000313" key="3">
    <source>
        <dbReference type="Proteomes" id="UP000824120"/>
    </source>
</evidence>
<keyword evidence="3" id="KW-1185">Reference proteome</keyword>
<name>A0A9J5XDE1_SOLCO</name>
<organism evidence="2 3">
    <name type="scientific">Solanum commersonii</name>
    <name type="common">Commerson's wild potato</name>
    <name type="synonym">Commerson's nightshade</name>
    <dbReference type="NCBI Taxonomy" id="4109"/>
    <lineage>
        <taxon>Eukaryota</taxon>
        <taxon>Viridiplantae</taxon>
        <taxon>Streptophyta</taxon>
        <taxon>Embryophyta</taxon>
        <taxon>Tracheophyta</taxon>
        <taxon>Spermatophyta</taxon>
        <taxon>Magnoliopsida</taxon>
        <taxon>eudicotyledons</taxon>
        <taxon>Gunneridae</taxon>
        <taxon>Pentapetalae</taxon>
        <taxon>asterids</taxon>
        <taxon>lamiids</taxon>
        <taxon>Solanales</taxon>
        <taxon>Solanaceae</taxon>
        <taxon>Solanoideae</taxon>
        <taxon>Solaneae</taxon>
        <taxon>Solanum</taxon>
    </lineage>
</organism>
<dbReference type="Proteomes" id="UP000824120">
    <property type="component" value="Chromosome 9"/>
</dbReference>
<evidence type="ECO:0000256" key="1">
    <source>
        <dbReference type="SAM" id="MobiDB-lite"/>
    </source>
</evidence>